<evidence type="ECO:0000256" key="3">
    <source>
        <dbReference type="ARBA" id="ARBA00022737"/>
    </source>
</evidence>
<keyword evidence="9" id="KW-0539">Nucleus</keyword>
<keyword evidence="4" id="KW-0509">mRNA transport</keyword>
<evidence type="ECO:0000259" key="11">
    <source>
        <dbReference type="SMART" id="SM00160"/>
    </source>
</evidence>
<dbReference type="InterPro" id="IPR015007">
    <property type="entry name" value="NUP2/50/61"/>
</dbReference>
<feature type="region of interest" description="Disordered" evidence="10">
    <location>
        <begin position="202"/>
        <end position="252"/>
    </location>
</feature>
<dbReference type="Pfam" id="PF00638">
    <property type="entry name" value="Ran_BP1"/>
    <property type="match status" value="1"/>
</dbReference>
<feature type="region of interest" description="Disordered" evidence="10">
    <location>
        <begin position="310"/>
        <end position="347"/>
    </location>
</feature>
<name>A0ABP1N9J6_XYLVO</name>
<evidence type="ECO:0000256" key="5">
    <source>
        <dbReference type="ARBA" id="ARBA00022927"/>
    </source>
</evidence>
<keyword evidence="13" id="KW-1185">Reference proteome</keyword>
<evidence type="ECO:0000256" key="7">
    <source>
        <dbReference type="ARBA" id="ARBA00023010"/>
    </source>
</evidence>
<keyword evidence="7" id="KW-0811">Translocation</keyword>
<evidence type="ECO:0000256" key="9">
    <source>
        <dbReference type="ARBA" id="ARBA00023242"/>
    </source>
</evidence>
<feature type="compositionally biased region" description="Low complexity" evidence="10">
    <location>
        <begin position="235"/>
        <end position="250"/>
    </location>
</feature>
<feature type="compositionally biased region" description="Polar residues" evidence="10">
    <location>
        <begin position="99"/>
        <end position="119"/>
    </location>
</feature>
<reference evidence="12 13" key="1">
    <citation type="submission" date="2024-08" db="EMBL/GenBank/DDBJ databases">
        <authorList>
            <person name="Will J Nash"/>
            <person name="Angela Man"/>
            <person name="Seanna McTaggart"/>
            <person name="Kendall Baker"/>
            <person name="Tom Barker"/>
            <person name="Leah Catchpole"/>
            <person name="Alex Durrant"/>
            <person name="Karim Gharbi"/>
            <person name="Naomi Irish"/>
            <person name="Gemy Kaithakottil"/>
            <person name="Debby Ku"/>
            <person name="Aaliyah Providence"/>
            <person name="Felix Shaw"/>
            <person name="David Swarbreck"/>
            <person name="Chris Watkins"/>
            <person name="Ann M. McCartney"/>
            <person name="Giulio Formenti"/>
            <person name="Alice Mouton"/>
            <person name="Noel Vella"/>
            <person name="Bjorn M von Reumont"/>
            <person name="Adriana Vella"/>
            <person name="Wilfried Haerty"/>
        </authorList>
    </citation>
    <scope>NUCLEOTIDE SEQUENCE [LARGE SCALE GENOMIC DNA]</scope>
</reference>
<feature type="region of interest" description="Disordered" evidence="10">
    <location>
        <begin position="394"/>
        <end position="419"/>
    </location>
</feature>
<evidence type="ECO:0000256" key="2">
    <source>
        <dbReference type="ARBA" id="ARBA00022448"/>
    </source>
</evidence>
<dbReference type="Gene3D" id="2.30.29.30">
    <property type="entry name" value="Pleckstrin-homology domain (PH domain)/Phosphotyrosine-binding domain (PTB)"/>
    <property type="match status" value="1"/>
</dbReference>
<dbReference type="SMART" id="SM00160">
    <property type="entry name" value="RanBD"/>
    <property type="match status" value="1"/>
</dbReference>
<keyword evidence="6" id="KW-0007">Acetylation</keyword>
<dbReference type="PANTHER" id="PTHR23138">
    <property type="entry name" value="RAN BINDING PROTEIN"/>
    <property type="match status" value="1"/>
</dbReference>
<evidence type="ECO:0000256" key="4">
    <source>
        <dbReference type="ARBA" id="ARBA00022816"/>
    </source>
</evidence>
<protein>
    <recommendedName>
        <fullName evidence="11">RanBD1 domain-containing protein</fullName>
    </recommendedName>
</protein>
<keyword evidence="5" id="KW-0653">Protein transport</keyword>
<feature type="compositionally biased region" description="Basic and acidic residues" evidence="10">
    <location>
        <begin position="330"/>
        <end position="341"/>
    </location>
</feature>
<dbReference type="PANTHER" id="PTHR23138:SF141">
    <property type="entry name" value="NUCLEAR PORE COMPLEX PROTEIN NUP50"/>
    <property type="match status" value="1"/>
</dbReference>
<keyword evidence="3" id="KW-0677">Repeat</keyword>
<dbReference type="SUPFAM" id="SSF50729">
    <property type="entry name" value="PH domain-like"/>
    <property type="match status" value="1"/>
</dbReference>
<feature type="compositionally biased region" description="Polar residues" evidence="10">
    <location>
        <begin position="128"/>
        <end position="139"/>
    </location>
</feature>
<feature type="compositionally biased region" description="Acidic residues" evidence="10">
    <location>
        <begin position="401"/>
        <end position="413"/>
    </location>
</feature>
<feature type="region of interest" description="Disordered" evidence="10">
    <location>
        <begin position="1"/>
        <end position="37"/>
    </location>
</feature>
<evidence type="ECO:0000256" key="1">
    <source>
        <dbReference type="ARBA" id="ARBA00004567"/>
    </source>
</evidence>
<keyword evidence="8" id="KW-0906">Nuclear pore complex</keyword>
<evidence type="ECO:0000256" key="6">
    <source>
        <dbReference type="ARBA" id="ARBA00022990"/>
    </source>
</evidence>
<organism evidence="12 13">
    <name type="scientific">Xylocopa violacea</name>
    <name type="common">Violet carpenter bee</name>
    <name type="synonym">Apis violacea</name>
    <dbReference type="NCBI Taxonomy" id="135666"/>
    <lineage>
        <taxon>Eukaryota</taxon>
        <taxon>Metazoa</taxon>
        <taxon>Ecdysozoa</taxon>
        <taxon>Arthropoda</taxon>
        <taxon>Hexapoda</taxon>
        <taxon>Insecta</taxon>
        <taxon>Pterygota</taxon>
        <taxon>Neoptera</taxon>
        <taxon>Endopterygota</taxon>
        <taxon>Hymenoptera</taxon>
        <taxon>Apocrita</taxon>
        <taxon>Aculeata</taxon>
        <taxon>Apoidea</taxon>
        <taxon>Anthophila</taxon>
        <taxon>Apidae</taxon>
        <taxon>Xylocopa</taxon>
        <taxon>Xylocopa</taxon>
    </lineage>
</organism>
<feature type="domain" description="RanBD1" evidence="11">
    <location>
        <begin position="419"/>
        <end position="527"/>
    </location>
</feature>
<dbReference type="EMBL" id="CAXAJV020001287">
    <property type="protein sequence ID" value="CAL7936713.1"/>
    <property type="molecule type" value="Genomic_DNA"/>
</dbReference>
<keyword evidence="2" id="KW-0813">Transport</keyword>
<proteinExistence type="predicted"/>
<dbReference type="InterPro" id="IPR011993">
    <property type="entry name" value="PH-like_dom_sf"/>
</dbReference>
<accession>A0ABP1N9J6</accession>
<feature type="region of interest" description="Disordered" evidence="10">
    <location>
        <begin position="92"/>
        <end position="140"/>
    </location>
</feature>
<dbReference type="Proteomes" id="UP001642520">
    <property type="component" value="Unassembled WGS sequence"/>
</dbReference>
<feature type="compositionally biased region" description="Polar residues" evidence="10">
    <location>
        <begin position="208"/>
        <end position="218"/>
    </location>
</feature>
<evidence type="ECO:0000256" key="10">
    <source>
        <dbReference type="SAM" id="MobiDB-lite"/>
    </source>
</evidence>
<dbReference type="InterPro" id="IPR000156">
    <property type="entry name" value="Ran_bind_dom"/>
</dbReference>
<dbReference type="CDD" id="cd13170">
    <property type="entry name" value="RanBD_NUP50"/>
    <property type="match status" value="1"/>
</dbReference>
<comment type="caution">
    <text evidence="12">The sequence shown here is derived from an EMBL/GenBank/DDBJ whole genome shotgun (WGS) entry which is preliminary data.</text>
</comment>
<evidence type="ECO:0000256" key="8">
    <source>
        <dbReference type="ARBA" id="ARBA00023132"/>
    </source>
</evidence>
<evidence type="ECO:0000313" key="13">
    <source>
        <dbReference type="Proteomes" id="UP001642520"/>
    </source>
</evidence>
<dbReference type="InterPro" id="IPR045255">
    <property type="entry name" value="RanBP1-like"/>
</dbReference>
<gene>
    <name evidence="12" type="ORF">XYLVIOL_LOCUS2338</name>
</gene>
<dbReference type="Pfam" id="PF08911">
    <property type="entry name" value="NUP50"/>
    <property type="match status" value="1"/>
</dbReference>
<evidence type="ECO:0000313" key="12">
    <source>
        <dbReference type="EMBL" id="CAL7936713.1"/>
    </source>
</evidence>
<comment type="subcellular location">
    <subcellularLocation>
        <location evidence="1">Nucleus</location>
        <location evidence="1">Nuclear pore complex</location>
    </subcellularLocation>
</comment>
<sequence length="533" mass="58476">MFAKMAGKRSAATELNHDNWDEEENPEEAGTFKKASDDVMEKRVVKRAKRRLQASEDTRSAFGTFTGFKTTTTPTAQASPFSFLANSSTNTNTNDASSKMVSNVNKTPISSETSKSNENGTKKKENTEIQTSATAGTKKTNFDQEDQNIFKKSSDYFAKLKGLNESVAQWIKTHVDANPFCILTPIFKDYEKYLKDIEANHGSEVEKSTSVSEQAQPEHTSDNKETTNTGKKLESSPFGGPSSKSPFTSTEWKPEKSIFGNINTSSMSVFRKSENAAETNKSIFNTDQSSDTHKSVFGNVDQKAGTKSIFGSVNSEKNPFLNKPSVASDNKSDEQETKSDSKSTSTITNTTTAITSSFATTNATTFCFGQSSATSNTSTGFSFGSVKPFSFGAQVAKPEQPEESEGKDDEDEEPPKAEFKPVKEEGAIYEQRCKVFIQKDGNFTDRGVGTLFLKPTPNDKTQLLVRAETSLGNLLLNTLLTESIPTKRMNKNTIMLVCLPKPDSTPRPVPVLLRVKTDEDADALLEALNKHKK</sequence>